<comment type="cofactor">
    <cofactor evidence="2">
        <name>Mg(2+)</name>
        <dbReference type="ChEBI" id="CHEBI:18420"/>
    </cofactor>
</comment>
<evidence type="ECO:0000256" key="4">
    <source>
        <dbReference type="ARBA" id="ARBA00022801"/>
    </source>
</evidence>
<feature type="domain" description="Nudix hydrolase" evidence="7">
    <location>
        <begin position="30"/>
        <end position="232"/>
    </location>
</feature>
<name>A0A8J3UXH2_9ACTN</name>
<protein>
    <recommendedName>
        <fullName evidence="7">Nudix hydrolase domain-containing protein</fullName>
    </recommendedName>
</protein>
<dbReference type="CDD" id="cd18870">
    <property type="entry name" value="NUDIX_AcylCoAdiphos_Nudt19"/>
    <property type="match status" value="1"/>
</dbReference>
<dbReference type="GO" id="GO:0046872">
    <property type="term" value="F:metal ion binding"/>
    <property type="evidence" value="ECO:0007669"/>
    <property type="project" value="UniProtKB-KW"/>
</dbReference>
<evidence type="ECO:0000256" key="2">
    <source>
        <dbReference type="ARBA" id="ARBA00001946"/>
    </source>
</evidence>
<dbReference type="InterPro" id="IPR015797">
    <property type="entry name" value="NUDIX_hydrolase-like_dom_sf"/>
</dbReference>
<keyword evidence="5" id="KW-0460">Magnesium</keyword>
<gene>
    <name evidence="8" type="ORF">Pth03_21020</name>
</gene>
<comment type="caution">
    <text evidence="8">The sequence shown here is derived from an EMBL/GenBank/DDBJ whole genome shotgun (WGS) entry which is preliminary data.</text>
</comment>
<dbReference type="PANTHER" id="PTHR12318:SF0">
    <property type="entry name" value="ACYL-COENZYME A DIPHOSPHATASE NUDT19"/>
    <property type="match status" value="1"/>
</dbReference>
<dbReference type="PANTHER" id="PTHR12318">
    <property type="entry name" value="TESTOSTERONE-REGULATED PROTEIN RP2"/>
    <property type="match status" value="1"/>
</dbReference>
<accession>A0A8J3UXH2</accession>
<dbReference type="AlphaFoldDB" id="A0A8J3UXH2"/>
<evidence type="ECO:0000259" key="7">
    <source>
        <dbReference type="PROSITE" id="PS51462"/>
    </source>
</evidence>
<dbReference type="SUPFAM" id="SSF55811">
    <property type="entry name" value="Nudix"/>
    <property type="match status" value="1"/>
</dbReference>
<evidence type="ECO:0000313" key="8">
    <source>
        <dbReference type="EMBL" id="GII53713.1"/>
    </source>
</evidence>
<dbReference type="Gene3D" id="3.90.79.10">
    <property type="entry name" value="Nucleoside Triphosphate Pyrophosphohydrolase"/>
    <property type="match status" value="1"/>
</dbReference>
<keyword evidence="6" id="KW-0464">Manganese</keyword>
<evidence type="ECO:0000256" key="6">
    <source>
        <dbReference type="ARBA" id="ARBA00023211"/>
    </source>
</evidence>
<evidence type="ECO:0000313" key="9">
    <source>
        <dbReference type="Proteomes" id="UP000605992"/>
    </source>
</evidence>
<evidence type="ECO:0000256" key="3">
    <source>
        <dbReference type="ARBA" id="ARBA00022723"/>
    </source>
</evidence>
<evidence type="ECO:0000256" key="1">
    <source>
        <dbReference type="ARBA" id="ARBA00001936"/>
    </source>
</evidence>
<dbReference type="Proteomes" id="UP000605992">
    <property type="component" value="Unassembled WGS sequence"/>
</dbReference>
<sequence length="283" mass="30743">MGGAEMGIPLPGELGQRARDILAGRITPVPARDAATVVLLRDDPLEVYLLKRKATMAFAAGAYVFPGGSVDPRDADHAIAWAGPTPAEWAERFHVDKPMARALVCAAVRETFEESGVLLAGPDPETVVADTTGEGWEADRLALIARTLSFADFLDRRGLVLRSDLLKAWAHWITPEIETRRFDTRFFIAALPEGQRTRDVGGEADTVVWTTPADALAQAEAGEINLMPPTFHTLTEMAVFERIDRVFATDRKITTFMPSAAEVDGHIVLVVPDIDYRVPGAGA</sequence>
<proteinExistence type="predicted"/>
<keyword evidence="9" id="KW-1185">Reference proteome</keyword>
<keyword evidence="4" id="KW-0378">Hydrolase</keyword>
<dbReference type="InterPro" id="IPR000086">
    <property type="entry name" value="NUDIX_hydrolase_dom"/>
</dbReference>
<dbReference type="PROSITE" id="PS51462">
    <property type="entry name" value="NUDIX"/>
    <property type="match status" value="1"/>
</dbReference>
<dbReference type="GO" id="GO:0016818">
    <property type="term" value="F:hydrolase activity, acting on acid anhydrides, in phosphorus-containing anhydrides"/>
    <property type="evidence" value="ECO:0007669"/>
    <property type="project" value="InterPro"/>
</dbReference>
<organism evidence="8 9">
    <name type="scientific">Planotetraspora thailandica</name>
    <dbReference type="NCBI Taxonomy" id="487172"/>
    <lineage>
        <taxon>Bacteria</taxon>
        <taxon>Bacillati</taxon>
        <taxon>Actinomycetota</taxon>
        <taxon>Actinomycetes</taxon>
        <taxon>Streptosporangiales</taxon>
        <taxon>Streptosporangiaceae</taxon>
        <taxon>Planotetraspora</taxon>
    </lineage>
</organism>
<comment type="cofactor">
    <cofactor evidence="1">
        <name>Mn(2+)</name>
        <dbReference type="ChEBI" id="CHEBI:29035"/>
    </cofactor>
</comment>
<reference evidence="8" key="1">
    <citation type="submission" date="2021-01" db="EMBL/GenBank/DDBJ databases">
        <title>Whole genome shotgun sequence of Planotetraspora thailandica NBRC 104271.</title>
        <authorList>
            <person name="Komaki H."/>
            <person name="Tamura T."/>
        </authorList>
    </citation>
    <scope>NUCLEOTIDE SEQUENCE</scope>
    <source>
        <strain evidence="8">NBRC 104271</strain>
    </source>
</reference>
<dbReference type="EMBL" id="BOOR01000010">
    <property type="protein sequence ID" value="GII53713.1"/>
    <property type="molecule type" value="Genomic_DNA"/>
</dbReference>
<keyword evidence="3" id="KW-0479">Metal-binding</keyword>
<dbReference type="InterPro" id="IPR039121">
    <property type="entry name" value="NUDT19"/>
</dbReference>
<evidence type="ECO:0000256" key="5">
    <source>
        <dbReference type="ARBA" id="ARBA00022842"/>
    </source>
</evidence>